<dbReference type="GO" id="GO:1901747">
    <property type="term" value="P:prephenate(2-) biosynthetic process"/>
    <property type="evidence" value="ECO:0007669"/>
    <property type="project" value="UniProtKB-ARBA"/>
</dbReference>
<dbReference type="PROSITE" id="PS51194">
    <property type="entry name" value="HELICASE_CTER"/>
    <property type="match status" value="1"/>
</dbReference>
<dbReference type="InterPro" id="IPR001650">
    <property type="entry name" value="Helicase_C-like"/>
</dbReference>
<comment type="caution">
    <text evidence="8">The sequence shown here is derived from an EMBL/GenBank/DDBJ whole genome shotgun (WGS) entry which is preliminary data.</text>
</comment>
<keyword evidence="4" id="KW-0028">Amino-acid biosynthesis</keyword>
<dbReference type="Pfam" id="PF00271">
    <property type="entry name" value="Helicase_C"/>
    <property type="match status" value="1"/>
</dbReference>
<dbReference type="GO" id="GO:0042803">
    <property type="term" value="F:protein homodimerization activity"/>
    <property type="evidence" value="ECO:0007669"/>
    <property type="project" value="UniProtKB-ARBA"/>
</dbReference>
<dbReference type="EMBL" id="SDMP01000020">
    <property type="protein sequence ID" value="RYQ85969.1"/>
    <property type="molecule type" value="Genomic_DNA"/>
</dbReference>
<dbReference type="PANTHER" id="PTHR21145:SF0">
    <property type="entry name" value="CHORISMATE MUTASE 1, CHLOROPLASTIC"/>
    <property type="match status" value="1"/>
</dbReference>
<keyword evidence="5" id="KW-0057">Aromatic amino acid biosynthesis</keyword>
<protein>
    <recommendedName>
        <fullName evidence="3">chorismate mutase</fullName>
        <ecNumber evidence="3">5.4.99.5</ecNumber>
    </recommendedName>
</protein>
<dbReference type="InterPro" id="IPR002701">
    <property type="entry name" value="CM_II_prokaryot"/>
</dbReference>
<dbReference type="SUPFAM" id="SSF48600">
    <property type="entry name" value="Chorismate mutase II"/>
    <property type="match status" value="1"/>
</dbReference>
<dbReference type="InterPro" id="IPR008238">
    <property type="entry name" value="Chorismate_mutase_AroQ_euk"/>
</dbReference>
<comment type="catalytic activity">
    <reaction evidence="1">
        <text>chorismate = prephenate</text>
        <dbReference type="Rhea" id="RHEA:13897"/>
        <dbReference type="ChEBI" id="CHEBI:29748"/>
        <dbReference type="ChEBI" id="CHEBI:29934"/>
        <dbReference type="EC" id="5.4.99.5"/>
    </reaction>
</comment>
<dbReference type="Proteomes" id="UP000289738">
    <property type="component" value="Chromosome B10"/>
</dbReference>
<name>A0A444X8F9_ARAHY</name>
<dbReference type="SUPFAM" id="SSF52540">
    <property type="entry name" value="P-loop containing nucleoside triphosphate hydrolases"/>
    <property type="match status" value="1"/>
</dbReference>
<evidence type="ECO:0000313" key="9">
    <source>
        <dbReference type="Proteomes" id="UP000289738"/>
    </source>
</evidence>
<dbReference type="EC" id="5.4.99.5" evidence="3"/>
<dbReference type="GO" id="GO:0005737">
    <property type="term" value="C:cytoplasm"/>
    <property type="evidence" value="ECO:0007669"/>
    <property type="project" value="TreeGrafter"/>
</dbReference>
<dbReference type="Gene3D" id="3.40.50.300">
    <property type="entry name" value="P-loop containing nucleotide triphosphate hydrolases"/>
    <property type="match status" value="1"/>
</dbReference>
<dbReference type="CDD" id="cd18787">
    <property type="entry name" value="SF2_C_DEAD"/>
    <property type="match status" value="1"/>
</dbReference>
<evidence type="ECO:0000259" key="7">
    <source>
        <dbReference type="PROSITE" id="PS51194"/>
    </source>
</evidence>
<dbReference type="InterPro" id="IPR036263">
    <property type="entry name" value="Chorismate_II_sf"/>
</dbReference>
<reference evidence="8 9" key="1">
    <citation type="submission" date="2019-01" db="EMBL/GenBank/DDBJ databases">
        <title>Sequencing of cultivated peanut Arachis hypogaea provides insights into genome evolution and oil improvement.</title>
        <authorList>
            <person name="Chen X."/>
        </authorList>
    </citation>
    <scope>NUCLEOTIDE SEQUENCE [LARGE SCALE GENOMIC DNA]</scope>
    <source>
        <strain evidence="9">cv. Fuhuasheng</strain>
        <tissue evidence="8">Leaves</tissue>
    </source>
</reference>
<gene>
    <name evidence="8" type="ORF">Ahy_B10g105611</name>
</gene>
<evidence type="ECO:0000256" key="5">
    <source>
        <dbReference type="ARBA" id="ARBA00023141"/>
    </source>
</evidence>
<sequence length="650" mass="73436">MLYFIKLLQTENPSCLELHSQFTHVHSHFTHELLPHELLLLWSHELLPSLPPFALHDLSVIPCVARTPSAAALVASASFIAVVTELSPPLLLWRSLRSLSEFQMSLLLELYELISAKEAVINGGDEINGLIALFHQVFYQLDPKGGLKELVDPRLGDNLGLEIITQLIQFSRNRVLIFVLYKMETTRVERMLQQGGWKVVSIHGDKAQHDRTKALSLFKNGSCPLMIATDVTARGLDIPDVEAVINYSFPLTTEDYVHRIGRTRRANKKGVAYTFFTQQNKVVSMPDVFEVLHLSVMLFLNFFLPLLNGNIQGLTGELVNVSREAGQIVPDALLKFGTHVKKKAKLLLKASTTFAAPCSLCDPSRPISSFPLTTPRPSFPFNPFSDFSQKCTLSIRPNAAFTESMPTKKRIDESENLTLDHIRHSLIRQEDSIIFGLLERAQYCYNEDTYDPDAFSMDGFHGSLVGRYKSPDEHPFFPDGLPEPLLPPLQYPKVLHPIADSININDQVWSVYFRVLIPQLVKEGDDGNCGSTAVCDTMCLQALSKRIHYGKFVAEAKFQAAPDEYKAAIIAQDKDKLMELLTYPEVEEAIKRRVEMKAKTYGQEVVVNMKEHKTEPVYKIKPRLIADLYSDWIMPLTKEVQVAYLLRKLD</sequence>
<accession>A0A444X8F9</accession>
<dbReference type="UniPathway" id="UPA00120">
    <property type="reaction ID" value="UER00203"/>
</dbReference>
<evidence type="ECO:0000256" key="3">
    <source>
        <dbReference type="ARBA" id="ARBA00012404"/>
    </source>
</evidence>
<keyword evidence="9" id="KW-1185">Reference proteome</keyword>
<dbReference type="InterPro" id="IPR037039">
    <property type="entry name" value="CM_AroQ_sf_eucaryotic"/>
</dbReference>
<dbReference type="GO" id="GO:0046417">
    <property type="term" value="P:chorismate metabolic process"/>
    <property type="evidence" value="ECO:0007669"/>
    <property type="project" value="InterPro"/>
</dbReference>
<evidence type="ECO:0000256" key="2">
    <source>
        <dbReference type="ARBA" id="ARBA00004817"/>
    </source>
</evidence>
<dbReference type="STRING" id="3818.A0A444X8F9"/>
<dbReference type="SMART" id="SM00490">
    <property type="entry name" value="HELICc"/>
    <property type="match status" value="1"/>
</dbReference>
<proteinExistence type="predicted"/>
<dbReference type="FunFam" id="1.10.590.10:FF:000001">
    <property type="entry name" value="Chorismate mutase"/>
    <property type="match status" value="1"/>
</dbReference>
<dbReference type="GO" id="GO:0009073">
    <property type="term" value="P:aromatic amino acid family biosynthetic process"/>
    <property type="evidence" value="ECO:0007669"/>
    <property type="project" value="UniProtKB-KW"/>
</dbReference>
<dbReference type="Gene3D" id="1.10.590.10">
    <property type="entry name" value="Chorismate mutase, AroQ class superfamily, eukaryotic"/>
    <property type="match status" value="1"/>
</dbReference>
<dbReference type="PANTHER" id="PTHR21145">
    <property type="entry name" value="CHORISMATE MUTASE"/>
    <property type="match status" value="1"/>
</dbReference>
<dbReference type="InterPro" id="IPR027417">
    <property type="entry name" value="P-loop_NTPase"/>
</dbReference>
<evidence type="ECO:0000313" key="8">
    <source>
        <dbReference type="EMBL" id="RYQ85969.1"/>
    </source>
</evidence>
<comment type="pathway">
    <text evidence="2">Metabolic intermediate biosynthesis; prephenate biosynthesis; prephenate from chorismate: step 1/1.</text>
</comment>
<feature type="domain" description="Helicase C-terminal" evidence="7">
    <location>
        <begin position="163"/>
        <end position="322"/>
    </location>
</feature>
<dbReference type="NCBIfam" id="TIGR01802">
    <property type="entry name" value="CM_pl-yst"/>
    <property type="match status" value="1"/>
</dbReference>
<keyword evidence="6" id="KW-0413">Isomerase</keyword>
<dbReference type="PROSITE" id="PS51169">
    <property type="entry name" value="CHORISMATE_MUT_3"/>
    <property type="match status" value="1"/>
</dbReference>
<dbReference type="Pfam" id="PF01817">
    <property type="entry name" value="CM_2"/>
    <property type="match status" value="1"/>
</dbReference>
<evidence type="ECO:0000256" key="1">
    <source>
        <dbReference type="ARBA" id="ARBA00000824"/>
    </source>
</evidence>
<dbReference type="GO" id="GO:0008652">
    <property type="term" value="P:amino acid biosynthetic process"/>
    <property type="evidence" value="ECO:0007669"/>
    <property type="project" value="UniProtKB-KW"/>
</dbReference>
<dbReference type="GO" id="GO:0004106">
    <property type="term" value="F:chorismate mutase activity"/>
    <property type="evidence" value="ECO:0007669"/>
    <property type="project" value="UniProtKB-EC"/>
</dbReference>
<dbReference type="AlphaFoldDB" id="A0A444X8F9"/>
<evidence type="ECO:0000256" key="4">
    <source>
        <dbReference type="ARBA" id="ARBA00022605"/>
    </source>
</evidence>
<evidence type="ECO:0000256" key="6">
    <source>
        <dbReference type="ARBA" id="ARBA00023235"/>
    </source>
</evidence>
<organism evidence="8 9">
    <name type="scientific">Arachis hypogaea</name>
    <name type="common">Peanut</name>
    <dbReference type="NCBI Taxonomy" id="3818"/>
    <lineage>
        <taxon>Eukaryota</taxon>
        <taxon>Viridiplantae</taxon>
        <taxon>Streptophyta</taxon>
        <taxon>Embryophyta</taxon>
        <taxon>Tracheophyta</taxon>
        <taxon>Spermatophyta</taxon>
        <taxon>Magnoliopsida</taxon>
        <taxon>eudicotyledons</taxon>
        <taxon>Gunneridae</taxon>
        <taxon>Pentapetalae</taxon>
        <taxon>rosids</taxon>
        <taxon>fabids</taxon>
        <taxon>Fabales</taxon>
        <taxon>Fabaceae</taxon>
        <taxon>Papilionoideae</taxon>
        <taxon>50 kb inversion clade</taxon>
        <taxon>dalbergioids sensu lato</taxon>
        <taxon>Dalbergieae</taxon>
        <taxon>Pterocarpus clade</taxon>
        <taxon>Arachis</taxon>
    </lineage>
</organism>